<feature type="region of interest" description="Disordered" evidence="1">
    <location>
        <begin position="211"/>
        <end position="236"/>
    </location>
</feature>
<reference evidence="2" key="1">
    <citation type="journal article" date="2013" name="Nat. Commun.">
        <title>Whole-genome sequencing of Oryza brachyantha reveals mechanisms underlying Oryza genome evolution.</title>
        <authorList>
            <person name="Chen J."/>
            <person name="Huang Q."/>
            <person name="Gao D."/>
            <person name="Wang J."/>
            <person name="Lang Y."/>
            <person name="Liu T."/>
            <person name="Li B."/>
            <person name="Bai Z."/>
            <person name="Luis Goicoechea J."/>
            <person name="Liang C."/>
            <person name="Chen C."/>
            <person name="Zhang W."/>
            <person name="Sun S."/>
            <person name="Liao Y."/>
            <person name="Zhang X."/>
            <person name="Yang L."/>
            <person name="Song C."/>
            <person name="Wang M."/>
            <person name="Shi J."/>
            <person name="Liu G."/>
            <person name="Liu J."/>
            <person name="Zhou H."/>
            <person name="Zhou W."/>
            <person name="Yu Q."/>
            <person name="An N."/>
            <person name="Chen Y."/>
            <person name="Cai Q."/>
            <person name="Wang B."/>
            <person name="Liu B."/>
            <person name="Min J."/>
            <person name="Huang Y."/>
            <person name="Wu H."/>
            <person name="Li Z."/>
            <person name="Zhang Y."/>
            <person name="Yin Y."/>
            <person name="Song W."/>
            <person name="Jiang J."/>
            <person name="Jackson S.A."/>
            <person name="Wing R.A."/>
            <person name="Wang J."/>
            <person name="Chen M."/>
        </authorList>
    </citation>
    <scope>NUCLEOTIDE SEQUENCE [LARGE SCALE GENOMIC DNA]</scope>
    <source>
        <strain evidence="2">cv. IRGC 101232</strain>
    </source>
</reference>
<dbReference type="AlphaFoldDB" id="J3N141"/>
<dbReference type="EnsemblPlants" id="OB10G12390.1">
    <property type="protein sequence ID" value="OB10G12390.1"/>
    <property type="gene ID" value="OB10G12390"/>
</dbReference>
<dbReference type="HOGENOM" id="CLU_1176969_0_0_1"/>
<organism evidence="2">
    <name type="scientific">Oryza brachyantha</name>
    <name type="common">malo sina</name>
    <dbReference type="NCBI Taxonomy" id="4533"/>
    <lineage>
        <taxon>Eukaryota</taxon>
        <taxon>Viridiplantae</taxon>
        <taxon>Streptophyta</taxon>
        <taxon>Embryophyta</taxon>
        <taxon>Tracheophyta</taxon>
        <taxon>Spermatophyta</taxon>
        <taxon>Magnoliopsida</taxon>
        <taxon>Liliopsida</taxon>
        <taxon>Poales</taxon>
        <taxon>Poaceae</taxon>
        <taxon>BOP clade</taxon>
        <taxon>Oryzoideae</taxon>
        <taxon>Oryzeae</taxon>
        <taxon>Oryzinae</taxon>
        <taxon>Oryza</taxon>
    </lineage>
</organism>
<evidence type="ECO:0000313" key="3">
    <source>
        <dbReference type="Proteomes" id="UP000006038"/>
    </source>
</evidence>
<dbReference type="Gramene" id="OB10G12390.1">
    <property type="protein sequence ID" value="OB10G12390.1"/>
    <property type="gene ID" value="OB10G12390"/>
</dbReference>
<evidence type="ECO:0000313" key="2">
    <source>
        <dbReference type="EnsemblPlants" id="OB10G12390.1"/>
    </source>
</evidence>
<keyword evidence="3" id="KW-1185">Reference proteome</keyword>
<sequence>MGYGERSNDGFDQWESALTRLEEGFWAFGRGRQYDGEWDKYPDDKKQGNNALVAMTYLLQGVIEVKSSTSAQENKPPQEGQELVRCQQAGEELHTDPCIALRPYSIRELVRCQQAGKELHTDLCIALTRSMRELVRSNKQERSFTLTYALLLGRFRMPTFRDLRNCDGKYAIIVVTVLEHAHTGMLGYGITVWNGIALASWYHEQYHITGSESSSSSSSRLSQPPLLPQSSTLPSW</sequence>
<protein>
    <submittedName>
        <fullName evidence="2">Uncharacterized protein</fullName>
    </submittedName>
</protein>
<evidence type="ECO:0000256" key="1">
    <source>
        <dbReference type="SAM" id="MobiDB-lite"/>
    </source>
</evidence>
<reference evidence="2" key="2">
    <citation type="submission" date="2013-04" db="UniProtKB">
        <authorList>
            <consortium name="EnsemblPlants"/>
        </authorList>
    </citation>
    <scope>IDENTIFICATION</scope>
</reference>
<dbReference type="Proteomes" id="UP000006038">
    <property type="component" value="Chromosome 10"/>
</dbReference>
<proteinExistence type="predicted"/>
<accession>J3N141</accession>
<name>J3N141_ORYBR</name>